<evidence type="ECO:0000259" key="1">
    <source>
        <dbReference type="PROSITE" id="PS50013"/>
    </source>
</evidence>
<dbReference type="EMBL" id="JBICCN010000064">
    <property type="protein sequence ID" value="KAL3096574.1"/>
    <property type="molecule type" value="Genomic_DNA"/>
</dbReference>
<gene>
    <name evidence="2" type="ORF">niasHS_004839</name>
</gene>
<evidence type="ECO:0000313" key="2">
    <source>
        <dbReference type="EMBL" id="KAL3096574.1"/>
    </source>
</evidence>
<sequence>MEIDPIPPILDHQTPSPLSFDFHELENYFEMNQPAITEPLAAFPLPLQQQTQGQAVANPQCTDDDVFELDNILAHRTNLSSGMDEWLVRWVGFGVADATWETQPNFLGSEAVEMLIAFEKERNYKIVEIKVGEQFKYENVPGKLMVKRQTAASNDPQYLFVGQTVWTTNGEDRLGYAELDFATGKMIIPNFSENDFGSYTFPLEKPSLNAGNVQLEDAGRTKLELIKKNK</sequence>
<name>A0ABD2K196_HETSC</name>
<dbReference type="InterPro" id="IPR000953">
    <property type="entry name" value="Chromo/chromo_shadow_dom"/>
</dbReference>
<protein>
    <recommendedName>
        <fullName evidence="1">Chromo domain-containing protein</fullName>
    </recommendedName>
</protein>
<dbReference type="SUPFAM" id="SSF54160">
    <property type="entry name" value="Chromo domain-like"/>
    <property type="match status" value="1"/>
</dbReference>
<keyword evidence="3" id="KW-1185">Reference proteome</keyword>
<organism evidence="2 3">
    <name type="scientific">Heterodera schachtii</name>
    <name type="common">Sugarbeet cyst nematode worm</name>
    <name type="synonym">Tylenchus schachtii</name>
    <dbReference type="NCBI Taxonomy" id="97005"/>
    <lineage>
        <taxon>Eukaryota</taxon>
        <taxon>Metazoa</taxon>
        <taxon>Ecdysozoa</taxon>
        <taxon>Nematoda</taxon>
        <taxon>Chromadorea</taxon>
        <taxon>Rhabditida</taxon>
        <taxon>Tylenchina</taxon>
        <taxon>Tylenchomorpha</taxon>
        <taxon>Tylenchoidea</taxon>
        <taxon>Heteroderidae</taxon>
        <taxon>Heteroderinae</taxon>
        <taxon>Heterodera</taxon>
    </lineage>
</organism>
<reference evidence="2 3" key="1">
    <citation type="submission" date="2024-10" db="EMBL/GenBank/DDBJ databases">
        <authorList>
            <person name="Kim D."/>
        </authorList>
    </citation>
    <scope>NUCLEOTIDE SEQUENCE [LARGE SCALE GENOMIC DNA]</scope>
    <source>
        <strain evidence="2">Taebaek</strain>
    </source>
</reference>
<dbReference type="Proteomes" id="UP001620645">
    <property type="component" value="Unassembled WGS sequence"/>
</dbReference>
<accession>A0ABD2K196</accession>
<comment type="caution">
    <text evidence="2">The sequence shown here is derived from an EMBL/GenBank/DDBJ whole genome shotgun (WGS) entry which is preliminary data.</text>
</comment>
<dbReference type="Gene3D" id="2.40.50.40">
    <property type="match status" value="1"/>
</dbReference>
<dbReference type="InterPro" id="IPR016197">
    <property type="entry name" value="Chromo-like_dom_sf"/>
</dbReference>
<dbReference type="CDD" id="cd00024">
    <property type="entry name" value="CD_CSD"/>
    <property type="match status" value="1"/>
</dbReference>
<dbReference type="SMART" id="SM00298">
    <property type="entry name" value="CHROMO"/>
    <property type="match status" value="1"/>
</dbReference>
<proteinExistence type="predicted"/>
<feature type="domain" description="Chromo" evidence="1">
    <location>
        <begin position="67"/>
        <end position="130"/>
    </location>
</feature>
<dbReference type="PROSITE" id="PS50013">
    <property type="entry name" value="CHROMO_2"/>
    <property type="match status" value="1"/>
</dbReference>
<evidence type="ECO:0000313" key="3">
    <source>
        <dbReference type="Proteomes" id="UP001620645"/>
    </source>
</evidence>
<dbReference type="AlphaFoldDB" id="A0ABD2K196"/>